<name>A0AAW4RH85_XANCI</name>
<evidence type="ECO:0000256" key="2">
    <source>
        <dbReference type="SAM" id="SignalP"/>
    </source>
</evidence>
<keyword evidence="1" id="KW-1133">Transmembrane helix</keyword>
<dbReference type="EMBL" id="LOKL01000087">
    <property type="protein sequence ID" value="MBZ3923645.1"/>
    <property type="molecule type" value="Genomic_DNA"/>
</dbReference>
<keyword evidence="1" id="KW-0812">Transmembrane</keyword>
<evidence type="ECO:0000313" key="3">
    <source>
        <dbReference type="EMBL" id="MBZ3923645.1"/>
    </source>
</evidence>
<feature type="transmembrane region" description="Helical" evidence="1">
    <location>
        <begin position="67"/>
        <end position="89"/>
    </location>
</feature>
<evidence type="ECO:0000256" key="1">
    <source>
        <dbReference type="SAM" id="Phobius"/>
    </source>
</evidence>
<gene>
    <name evidence="3" type="ORF">Xseb_23445</name>
</gene>
<feature type="signal peptide" evidence="2">
    <location>
        <begin position="1"/>
        <end position="20"/>
    </location>
</feature>
<proteinExistence type="predicted"/>
<evidence type="ECO:0000313" key="4">
    <source>
        <dbReference type="Proteomes" id="UP000825388"/>
    </source>
</evidence>
<reference evidence="3" key="1">
    <citation type="submission" date="2015-12" db="EMBL/GenBank/DDBJ databases">
        <authorList>
            <person name="Bansal K."/>
            <person name="Midha S."/>
            <person name="Patil P.B."/>
        </authorList>
    </citation>
    <scope>NUCLEOTIDE SEQUENCE</scope>
    <source>
        <strain evidence="3">LMG867</strain>
    </source>
</reference>
<accession>A0AAW4RH85</accession>
<organism evidence="3 4">
    <name type="scientific">Xanthomonas citri pv. sesbaniae</name>
    <dbReference type="NCBI Taxonomy" id="473425"/>
    <lineage>
        <taxon>Bacteria</taxon>
        <taxon>Pseudomonadati</taxon>
        <taxon>Pseudomonadota</taxon>
        <taxon>Gammaproteobacteria</taxon>
        <taxon>Lysobacterales</taxon>
        <taxon>Lysobacteraceae</taxon>
        <taxon>Xanthomonas</taxon>
    </lineage>
</organism>
<keyword evidence="2" id="KW-0732">Signal</keyword>
<feature type="chain" id="PRO_5043991747" evidence="2">
    <location>
        <begin position="21"/>
        <end position="103"/>
    </location>
</feature>
<sequence length="103" mass="11473">MRLARWSLLSFLMPRAILFAIQPFSKHCAEPCSRVMVPQFTQSLMSCACVTAANRDESLKGLSVNEFAAIFLVACMALGLLLGLVDNYVHRRKIRNASRNKGV</sequence>
<dbReference type="AlphaFoldDB" id="A0AAW4RH85"/>
<protein>
    <submittedName>
        <fullName evidence="3">Uncharacterized protein</fullName>
    </submittedName>
</protein>
<keyword evidence="1" id="KW-0472">Membrane</keyword>
<dbReference type="Proteomes" id="UP000825388">
    <property type="component" value="Unassembled WGS sequence"/>
</dbReference>
<comment type="caution">
    <text evidence="3">The sequence shown here is derived from an EMBL/GenBank/DDBJ whole genome shotgun (WGS) entry which is preliminary data.</text>
</comment>